<reference evidence="12" key="1">
    <citation type="journal article" date="2019" name="Int. J. Syst. Evol. Microbiol.">
        <title>The Global Catalogue of Microorganisms (GCM) 10K type strain sequencing project: providing services to taxonomists for standard genome sequencing and annotation.</title>
        <authorList>
            <consortium name="The Broad Institute Genomics Platform"/>
            <consortium name="The Broad Institute Genome Sequencing Center for Infectious Disease"/>
            <person name="Wu L."/>
            <person name="Ma J."/>
        </authorList>
    </citation>
    <scope>NUCLEOTIDE SEQUENCE [LARGE SCALE GENOMIC DNA]</scope>
    <source>
        <strain evidence="12">JCM 18055</strain>
    </source>
</reference>
<dbReference type="InterPro" id="IPR051547">
    <property type="entry name" value="TDP2-like"/>
</dbReference>
<dbReference type="InterPro" id="IPR036691">
    <property type="entry name" value="Endo/exonu/phosph_ase_sf"/>
</dbReference>
<comment type="cofactor">
    <cofactor evidence="1">
        <name>Mn(2+)</name>
        <dbReference type="ChEBI" id="CHEBI:29035"/>
    </cofactor>
</comment>
<evidence type="ECO:0000256" key="9">
    <source>
        <dbReference type="SAM" id="MobiDB-lite"/>
    </source>
</evidence>
<evidence type="ECO:0000256" key="8">
    <source>
        <dbReference type="ARBA" id="ARBA00023204"/>
    </source>
</evidence>
<dbReference type="EMBL" id="BAABIC010000003">
    <property type="protein sequence ID" value="GAA4678796.1"/>
    <property type="molecule type" value="Genomic_DNA"/>
</dbReference>
<keyword evidence="8" id="KW-0234">DNA repair</keyword>
<keyword evidence="3" id="KW-0540">Nuclease</keyword>
<dbReference type="Pfam" id="PF03372">
    <property type="entry name" value="Exo_endo_phos"/>
    <property type="match status" value="1"/>
</dbReference>
<feature type="region of interest" description="Disordered" evidence="9">
    <location>
        <begin position="287"/>
        <end position="312"/>
    </location>
</feature>
<gene>
    <name evidence="11" type="ORF">GCM10023215_09700</name>
</gene>
<sequence length="312" mass="33594">MVGVSPSPPTARIRVVTLNTLSPQYAEGRRRRAAIREELRRLDPDVVALQEVVRTGEVDETAELLGPAYHVAPHPAVAEGGDTAVLGSRWPFTQVHRLDLDVTARAREFPWGGAVVAELDVPGLGPLVLAHHKPCYQLGFERERELQAVATAELVERRVADLSATEPAGRTVHAVLLGDLDATPDAASIRFLTGRQSLEAVSVSYHDAWESAHPGEPGHTFTPENPLVAAGDMPLVRPRRIDYVLVRGMSHGPTLRVAACERAFTSGGPEGTPPSDHYGLVADLALPDRQPGTFGEGFAPEDRSESSQSSQD</sequence>
<organism evidence="11 12">
    <name type="scientific">Pseudonocardia yuanmonensis</name>
    <dbReference type="NCBI Taxonomy" id="1095914"/>
    <lineage>
        <taxon>Bacteria</taxon>
        <taxon>Bacillati</taxon>
        <taxon>Actinomycetota</taxon>
        <taxon>Actinomycetes</taxon>
        <taxon>Pseudonocardiales</taxon>
        <taxon>Pseudonocardiaceae</taxon>
        <taxon>Pseudonocardia</taxon>
    </lineage>
</organism>
<name>A0ABP8W2M4_9PSEU</name>
<dbReference type="PANTHER" id="PTHR15822">
    <property type="entry name" value="TRAF AND TNF RECEPTOR-ASSOCIATED PROTEIN"/>
    <property type="match status" value="1"/>
</dbReference>
<evidence type="ECO:0000256" key="5">
    <source>
        <dbReference type="ARBA" id="ARBA00022763"/>
    </source>
</evidence>
<evidence type="ECO:0000256" key="4">
    <source>
        <dbReference type="ARBA" id="ARBA00022723"/>
    </source>
</evidence>
<dbReference type="SUPFAM" id="SSF56219">
    <property type="entry name" value="DNase I-like"/>
    <property type="match status" value="1"/>
</dbReference>
<evidence type="ECO:0000256" key="1">
    <source>
        <dbReference type="ARBA" id="ARBA00001936"/>
    </source>
</evidence>
<dbReference type="InterPro" id="IPR005135">
    <property type="entry name" value="Endo/exonuclease/phosphatase"/>
</dbReference>
<keyword evidence="4" id="KW-0479">Metal-binding</keyword>
<keyword evidence="12" id="KW-1185">Reference proteome</keyword>
<comment type="cofactor">
    <cofactor evidence="2">
        <name>Mg(2+)</name>
        <dbReference type="ChEBI" id="CHEBI:18420"/>
    </cofactor>
</comment>
<accession>A0ABP8W2M4</accession>
<evidence type="ECO:0000313" key="12">
    <source>
        <dbReference type="Proteomes" id="UP001500325"/>
    </source>
</evidence>
<proteinExistence type="predicted"/>
<evidence type="ECO:0000259" key="10">
    <source>
        <dbReference type="Pfam" id="PF03372"/>
    </source>
</evidence>
<evidence type="ECO:0000256" key="7">
    <source>
        <dbReference type="ARBA" id="ARBA00022842"/>
    </source>
</evidence>
<evidence type="ECO:0000256" key="3">
    <source>
        <dbReference type="ARBA" id="ARBA00022722"/>
    </source>
</evidence>
<keyword evidence="5" id="KW-0227">DNA damage</keyword>
<keyword evidence="6" id="KW-0378">Hydrolase</keyword>
<comment type="caution">
    <text evidence="11">The sequence shown here is derived from an EMBL/GenBank/DDBJ whole genome shotgun (WGS) entry which is preliminary data.</text>
</comment>
<keyword evidence="7" id="KW-0460">Magnesium</keyword>
<dbReference type="Gene3D" id="3.60.10.10">
    <property type="entry name" value="Endonuclease/exonuclease/phosphatase"/>
    <property type="match status" value="1"/>
</dbReference>
<protein>
    <recommendedName>
        <fullName evidence="10">Endonuclease/exonuclease/phosphatase domain-containing protein</fullName>
    </recommendedName>
</protein>
<evidence type="ECO:0000256" key="2">
    <source>
        <dbReference type="ARBA" id="ARBA00001946"/>
    </source>
</evidence>
<dbReference type="Proteomes" id="UP001500325">
    <property type="component" value="Unassembled WGS sequence"/>
</dbReference>
<dbReference type="PANTHER" id="PTHR15822:SF4">
    <property type="entry name" value="TYROSYL-DNA PHOSPHODIESTERASE 2"/>
    <property type="match status" value="1"/>
</dbReference>
<feature type="domain" description="Endonuclease/exonuclease/phosphatase" evidence="10">
    <location>
        <begin position="16"/>
        <end position="277"/>
    </location>
</feature>
<evidence type="ECO:0000313" key="11">
    <source>
        <dbReference type="EMBL" id="GAA4678796.1"/>
    </source>
</evidence>
<evidence type="ECO:0000256" key="6">
    <source>
        <dbReference type="ARBA" id="ARBA00022801"/>
    </source>
</evidence>